<keyword evidence="1" id="KW-0472">Membrane</keyword>
<gene>
    <name evidence="2" type="ORF">AGLY_012114</name>
</gene>
<evidence type="ECO:0000256" key="1">
    <source>
        <dbReference type="SAM" id="Phobius"/>
    </source>
</evidence>
<keyword evidence="1" id="KW-1133">Transmembrane helix</keyword>
<sequence length="183" mass="21842">MLPKPNFFWLNLIYNISEYKLHIKLYINIKQAMDLLCNVLRFDYLMVTKNIQVFSNKSNCFIIVILIMIINYIIILNVCIVIIILIFEFIFLNGSVGCQLLRLVYQCYNHVILSDLIFLSNPRTQYIHWTYFRDDLTSVTNYILCSCMSLKNKDKQINYYLLSSYEIIRINDKLNDIFPCPYL</sequence>
<feature type="transmembrane region" description="Helical" evidence="1">
    <location>
        <begin position="61"/>
        <end position="92"/>
    </location>
</feature>
<organism evidence="2 3">
    <name type="scientific">Aphis glycines</name>
    <name type="common">Soybean aphid</name>
    <dbReference type="NCBI Taxonomy" id="307491"/>
    <lineage>
        <taxon>Eukaryota</taxon>
        <taxon>Metazoa</taxon>
        <taxon>Ecdysozoa</taxon>
        <taxon>Arthropoda</taxon>
        <taxon>Hexapoda</taxon>
        <taxon>Insecta</taxon>
        <taxon>Pterygota</taxon>
        <taxon>Neoptera</taxon>
        <taxon>Paraneoptera</taxon>
        <taxon>Hemiptera</taxon>
        <taxon>Sternorrhyncha</taxon>
        <taxon>Aphidomorpha</taxon>
        <taxon>Aphidoidea</taxon>
        <taxon>Aphididae</taxon>
        <taxon>Aphidini</taxon>
        <taxon>Aphis</taxon>
        <taxon>Aphis</taxon>
    </lineage>
</organism>
<reference evidence="2 3" key="1">
    <citation type="submission" date="2019-08" db="EMBL/GenBank/DDBJ databases">
        <title>The genome of the soybean aphid Biotype 1, its phylome, world population structure and adaptation to the North American continent.</title>
        <authorList>
            <person name="Giordano R."/>
            <person name="Donthu R.K."/>
            <person name="Hernandez A.G."/>
            <person name="Wright C.L."/>
            <person name="Zimin A.V."/>
        </authorList>
    </citation>
    <scope>NUCLEOTIDE SEQUENCE [LARGE SCALE GENOMIC DNA]</scope>
    <source>
        <tissue evidence="2">Whole aphids</tissue>
    </source>
</reference>
<protein>
    <submittedName>
        <fullName evidence="2">Uncharacterized protein</fullName>
    </submittedName>
</protein>
<keyword evidence="1" id="KW-0812">Transmembrane</keyword>
<accession>A0A6G0T975</accession>
<dbReference type="Proteomes" id="UP000475862">
    <property type="component" value="Unassembled WGS sequence"/>
</dbReference>
<dbReference type="EMBL" id="VYZN01000048">
    <property type="protein sequence ID" value="KAE9528543.1"/>
    <property type="molecule type" value="Genomic_DNA"/>
</dbReference>
<comment type="caution">
    <text evidence="2">The sequence shown here is derived from an EMBL/GenBank/DDBJ whole genome shotgun (WGS) entry which is preliminary data.</text>
</comment>
<evidence type="ECO:0000313" key="2">
    <source>
        <dbReference type="EMBL" id="KAE9528543.1"/>
    </source>
</evidence>
<proteinExistence type="predicted"/>
<dbReference type="AlphaFoldDB" id="A0A6G0T975"/>
<name>A0A6G0T975_APHGL</name>
<keyword evidence="3" id="KW-1185">Reference proteome</keyword>
<evidence type="ECO:0000313" key="3">
    <source>
        <dbReference type="Proteomes" id="UP000475862"/>
    </source>
</evidence>